<organism evidence="2 3">
    <name type="scientific">Ophiocordyceps polyrhachis-furcata BCC 54312</name>
    <dbReference type="NCBI Taxonomy" id="1330021"/>
    <lineage>
        <taxon>Eukaryota</taxon>
        <taxon>Fungi</taxon>
        <taxon>Dikarya</taxon>
        <taxon>Ascomycota</taxon>
        <taxon>Pezizomycotina</taxon>
        <taxon>Sordariomycetes</taxon>
        <taxon>Hypocreomycetidae</taxon>
        <taxon>Hypocreales</taxon>
        <taxon>Ophiocordycipitaceae</taxon>
        <taxon>Ophiocordyceps</taxon>
    </lineage>
</organism>
<evidence type="ECO:0000313" key="3">
    <source>
        <dbReference type="Proteomes" id="UP000253664"/>
    </source>
</evidence>
<evidence type="ECO:0000313" key="2">
    <source>
        <dbReference type="EMBL" id="RCI10601.1"/>
    </source>
</evidence>
<dbReference type="Proteomes" id="UP000253664">
    <property type="component" value="Unassembled WGS sequence"/>
</dbReference>
<dbReference type="EMBL" id="LKCN02000012">
    <property type="protein sequence ID" value="RCI10601.1"/>
    <property type="molecule type" value="Genomic_DNA"/>
</dbReference>
<feature type="region of interest" description="Disordered" evidence="1">
    <location>
        <begin position="1"/>
        <end position="20"/>
    </location>
</feature>
<dbReference type="AlphaFoldDB" id="A0A367L860"/>
<sequence>MRRSCDPSQVESSHVKPRASSILGSLNRWVSPYLAAIRIEVRIYSAAISGQHVNPILPRSDSSIRIPMLRSFSLHYPPPLPAQIYTRPVSLRRIIAATARFVSSFPTLC</sequence>
<proteinExistence type="predicted"/>
<protein>
    <submittedName>
        <fullName evidence="2">Uncharacterized protein</fullName>
    </submittedName>
</protein>
<accession>A0A367L860</accession>
<gene>
    <name evidence="2" type="ORF">L249_4381</name>
</gene>
<name>A0A367L860_9HYPO</name>
<keyword evidence="3" id="KW-1185">Reference proteome</keyword>
<feature type="compositionally biased region" description="Polar residues" evidence="1">
    <location>
        <begin position="1"/>
        <end position="12"/>
    </location>
</feature>
<comment type="caution">
    <text evidence="2">The sequence shown here is derived from an EMBL/GenBank/DDBJ whole genome shotgun (WGS) entry which is preliminary data.</text>
</comment>
<evidence type="ECO:0000256" key="1">
    <source>
        <dbReference type="SAM" id="MobiDB-lite"/>
    </source>
</evidence>
<reference evidence="2 3" key="1">
    <citation type="journal article" date="2015" name="BMC Genomics">
        <title>Insights from the genome of Ophiocordyceps polyrhachis-furcata to pathogenicity and host specificity in insect fungi.</title>
        <authorList>
            <person name="Wichadakul D."/>
            <person name="Kobmoo N."/>
            <person name="Ingsriswang S."/>
            <person name="Tangphatsornruang S."/>
            <person name="Chantasingh D."/>
            <person name="Luangsa-ard J.J."/>
            <person name="Eurwilaichitr L."/>
        </authorList>
    </citation>
    <scope>NUCLEOTIDE SEQUENCE [LARGE SCALE GENOMIC DNA]</scope>
    <source>
        <strain evidence="2 3">BCC 54312</strain>
    </source>
</reference>